<dbReference type="Pfam" id="PF13474">
    <property type="entry name" value="SnoaL_3"/>
    <property type="match status" value="1"/>
</dbReference>
<dbReference type="RefSeq" id="WP_165141621.1">
    <property type="nucleotide sequence ID" value="NZ_JAALLT010000003.1"/>
</dbReference>
<dbReference type="SUPFAM" id="SSF54427">
    <property type="entry name" value="NTF2-like"/>
    <property type="match status" value="1"/>
</dbReference>
<comment type="caution">
    <text evidence="2">The sequence shown here is derived from an EMBL/GenBank/DDBJ whole genome shotgun (WGS) entry which is preliminary data.</text>
</comment>
<sequence>MGDQNNIQTVIEQFFHAMDTQDYELMDNLIPNESNMVHIGTGVGEIWKGKNELLQATREQFENLQYYRAKIHNLTVNFSDSGNTAWYFHLLDAEIKSNDVITRWENARFTGVLEKQDEQWKMMQTHVSIPE</sequence>
<evidence type="ECO:0000313" key="3">
    <source>
        <dbReference type="Proteomes" id="UP000473278"/>
    </source>
</evidence>
<evidence type="ECO:0000313" key="2">
    <source>
        <dbReference type="EMBL" id="NGP76834.1"/>
    </source>
</evidence>
<dbReference type="InterPro" id="IPR032710">
    <property type="entry name" value="NTF2-like_dom_sf"/>
</dbReference>
<dbReference type="InterPro" id="IPR037401">
    <property type="entry name" value="SnoaL-like"/>
</dbReference>
<evidence type="ECO:0000259" key="1">
    <source>
        <dbReference type="Pfam" id="PF13474"/>
    </source>
</evidence>
<dbReference type="Proteomes" id="UP000473278">
    <property type="component" value="Unassembled WGS sequence"/>
</dbReference>
<reference evidence="2 3" key="1">
    <citation type="submission" date="2020-02" db="EMBL/GenBank/DDBJ databases">
        <title>Balneolaceae bacterium YR4-1, complete genome.</title>
        <authorList>
            <person name="Li Y."/>
            <person name="Wu S."/>
        </authorList>
    </citation>
    <scope>NUCLEOTIDE SEQUENCE [LARGE SCALE GENOMIC DNA]</scope>
    <source>
        <strain evidence="2 3">YR4-1</strain>
    </source>
</reference>
<name>A0A6M1T025_9BACT</name>
<protein>
    <submittedName>
        <fullName evidence="2">Nuclear transport factor 2 family protein</fullName>
    </submittedName>
</protein>
<feature type="domain" description="SnoaL-like" evidence="1">
    <location>
        <begin position="7"/>
        <end position="130"/>
    </location>
</feature>
<gene>
    <name evidence="2" type="ORF">G3570_09335</name>
</gene>
<dbReference type="EMBL" id="JAALLT010000003">
    <property type="protein sequence ID" value="NGP76834.1"/>
    <property type="molecule type" value="Genomic_DNA"/>
</dbReference>
<organism evidence="2 3">
    <name type="scientific">Halalkalibaculum roseum</name>
    <dbReference type="NCBI Taxonomy" id="2709311"/>
    <lineage>
        <taxon>Bacteria</taxon>
        <taxon>Pseudomonadati</taxon>
        <taxon>Balneolota</taxon>
        <taxon>Balneolia</taxon>
        <taxon>Balneolales</taxon>
        <taxon>Balneolaceae</taxon>
        <taxon>Halalkalibaculum</taxon>
    </lineage>
</organism>
<dbReference type="AlphaFoldDB" id="A0A6M1T025"/>
<proteinExistence type="predicted"/>
<dbReference type="Gene3D" id="3.10.450.50">
    <property type="match status" value="1"/>
</dbReference>
<accession>A0A6M1T025</accession>
<keyword evidence="3" id="KW-1185">Reference proteome</keyword>